<dbReference type="AlphaFoldDB" id="A0A5B7F523"/>
<dbReference type="Proteomes" id="UP000324222">
    <property type="component" value="Unassembled WGS sequence"/>
</dbReference>
<reference evidence="1 2" key="1">
    <citation type="submission" date="2019-05" db="EMBL/GenBank/DDBJ databases">
        <title>Another draft genome of Portunus trituberculatus and its Hox gene families provides insights of decapod evolution.</title>
        <authorList>
            <person name="Jeong J.-H."/>
            <person name="Song I."/>
            <person name="Kim S."/>
            <person name="Choi T."/>
            <person name="Kim D."/>
            <person name="Ryu S."/>
            <person name="Kim W."/>
        </authorList>
    </citation>
    <scope>NUCLEOTIDE SEQUENCE [LARGE SCALE GENOMIC DNA]</scope>
    <source>
        <tissue evidence="1">Muscle</tissue>
    </source>
</reference>
<protein>
    <submittedName>
        <fullName evidence="1">Uncharacterized protein</fullName>
    </submittedName>
</protein>
<proteinExistence type="predicted"/>
<evidence type="ECO:0000313" key="1">
    <source>
        <dbReference type="EMBL" id="MPC40213.1"/>
    </source>
</evidence>
<keyword evidence="2" id="KW-1185">Reference proteome</keyword>
<accession>A0A5B7F523</accession>
<gene>
    <name evidence="1" type="ORF">E2C01_033769</name>
</gene>
<evidence type="ECO:0000313" key="2">
    <source>
        <dbReference type="Proteomes" id="UP000324222"/>
    </source>
</evidence>
<dbReference type="EMBL" id="VSRR010004616">
    <property type="protein sequence ID" value="MPC40213.1"/>
    <property type="molecule type" value="Genomic_DNA"/>
</dbReference>
<organism evidence="1 2">
    <name type="scientific">Portunus trituberculatus</name>
    <name type="common">Swimming crab</name>
    <name type="synonym">Neptunus trituberculatus</name>
    <dbReference type="NCBI Taxonomy" id="210409"/>
    <lineage>
        <taxon>Eukaryota</taxon>
        <taxon>Metazoa</taxon>
        <taxon>Ecdysozoa</taxon>
        <taxon>Arthropoda</taxon>
        <taxon>Crustacea</taxon>
        <taxon>Multicrustacea</taxon>
        <taxon>Malacostraca</taxon>
        <taxon>Eumalacostraca</taxon>
        <taxon>Eucarida</taxon>
        <taxon>Decapoda</taxon>
        <taxon>Pleocyemata</taxon>
        <taxon>Brachyura</taxon>
        <taxon>Eubrachyura</taxon>
        <taxon>Portunoidea</taxon>
        <taxon>Portunidae</taxon>
        <taxon>Portuninae</taxon>
        <taxon>Portunus</taxon>
    </lineage>
</organism>
<name>A0A5B7F523_PORTR</name>
<sequence>MNRKLWAKVKRKQRLWERMKKLKQENGSDREYLETDKNYRRLNNQIRWETWNALKLKEKQIASLVKENPKVSYLDSYLDEA</sequence>
<comment type="caution">
    <text evidence="1">The sequence shown here is derived from an EMBL/GenBank/DDBJ whole genome shotgun (WGS) entry which is preliminary data.</text>
</comment>